<dbReference type="GO" id="GO:0005739">
    <property type="term" value="C:mitochondrion"/>
    <property type="evidence" value="ECO:0007669"/>
    <property type="project" value="TreeGrafter"/>
</dbReference>
<dbReference type="PRINTS" id="PR00355">
    <property type="entry name" value="ADRENODOXIN"/>
</dbReference>
<evidence type="ECO:0000313" key="6">
    <source>
        <dbReference type="Proteomes" id="UP000095287"/>
    </source>
</evidence>
<organism evidence="6 7">
    <name type="scientific">Steinernema glaseri</name>
    <dbReference type="NCBI Taxonomy" id="37863"/>
    <lineage>
        <taxon>Eukaryota</taxon>
        <taxon>Metazoa</taxon>
        <taxon>Ecdysozoa</taxon>
        <taxon>Nematoda</taxon>
        <taxon>Chromadorea</taxon>
        <taxon>Rhabditida</taxon>
        <taxon>Tylenchina</taxon>
        <taxon>Panagrolaimomorpha</taxon>
        <taxon>Strongyloidoidea</taxon>
        <taxon>Steinernematidae</taxon>
        <taxon>Steinernema</taxon>
    </lineage>
</organism>
<keyword evidence="1" id="KW-0001">2Fe-2S</keyword>
<evidence type="ECO:0000259" key="5">
    <source>
        <dbReference type="PROSITE" id="PS51085"/>
    </source>
</evidence>
<dbReference type="InterPro" id="IPR001055">
    <property type="entry name" value="Adrenodoxin-like"/>
</dbReference>
<protein>
    <submittedName>
        <fullName evidence="7">2Fe-2S ferredoxin-type domain-containing protein</fullName>
    </submittedName>
</protein>
<keyword evidence="6" id="KW-1185">Reference proteome</keyword>
<evidence type="ECO:0000313" key="7">
    <source>
        <dbReference type="WBParaSite" id="L893_g21109.t1"/>
    </source>
</evidence>
<name>A0A1I7YZK6_9BILA</name>
<dbReference type="GO" id="GO:0046872">
    <property type="term" value="F:metal ion binding"/>
    <property type="evidence" value="ECO:0007669"/>
    <property type="project" value="UniProtKB-KW"/>
</dbReference>
<dbReference type="PANTHER" id="PTHR23426">
    <property type="entry name" value="FERREDOXIN/ADRENODOXIN"/>
    <property type="match status" value="1"/>
</dbReference>
<keyword evidence="2" id="KW-0479">Metal-binding</keyword>
<evidence type="ECO:0000256" key="2">
    <source>
        <dbReference type="ARBA" id="ARBA00022723"/>
    </source>
</evidence>
<dbReference type="InterPro" id="IPR036010">
    <property type="entry name" value="2Fe-2S_ferredoxin-like_sf"/>
</dbReference>
<dbReference type="GO" id="GO:0140647">
    <property type="term" value="P:P450-containing electron transport chain"/>
    <property type="evidence" value="ECO:0007669"/>
    <property type="project" value="InterPro"/>
</dbReference>
<proteinExistence type="predicted"/>
<evidence type="ECO:0000256" key="4">
    <source>
        <dbReference type="ARBA" id="ARBA00023014"/>
    </source>
</evidence>
<dbReference type="PANTHER" id="PTHR23426:SF76">
    <property type="entry name" value="ADRENODOXIN-LIKE PROTEIN 2, MITOCHONDRIAL"/>
    <property type="match status" value="1"/>
</dbReference>
<dbReference type="WBParaSite" id="L893_g21109.t1">
    <property type="protein sequence ID" value="L893_g21109.t1"/>
    <property type="gene ID" value="L893_g21109"/>
</dbReference>
<dbReference type="GO" id="GO:0051537">
    <property type="term" value="F:2 iron, 2 sulfur cluster binding"/>
    <property type="evidence" value="ECO:0007669"/>
    <property type="project" value="UniProtKB-KW"/>
</dbReference>
<keyword evidence="4" id="KW-0411">Iron-sulfur</keyword>
<dbReference type="InterPro" id="IPR012675">
    <property type="entry name" value="Beta-grasp_dom_sf"/>
</dbReference>
<feature type="domain" description="2Fe-2S ferredoxin-type" evidence="5">
    <location>
        <begin position="30"/>
        <end position="134"/>
    </location>
</feature>
<dbReference type="AlphaFoldDB" id="A0A1I7YZK6"/>
<dbReference type="Gene3D" id="3.10.20.30">
    <property type="match status" value="1"/>
</dbReference>
<reference evidence="7" key="1">
    <citation type="submission" date="2016-11" db="UniProtKB">
        <authorList>
            <consortium name="WormBaseParasite"/>
        </authorList>
    </citation>
    <scope>IDENTIFICATION</scope>
</reference>
<dbReference type="SUPFAM" id="SSF54292">
    <property type="entry name" value="2Fe-2S ferredoxin-like"/>
    <property type="match status" value="1"/>
</dbReference>
<dbReference type="InterPro" id="IPR001041">
    <property type="entry name" value="2Fe-2S_ferredoxin-type"/>
</dbReference>
<dbReference type="PROSITE" id="PS51085">
    <property type="entry name" value="2FE2S_FER_2"/>
    <property type="match status" value="1"/>
</dbReference>
<dbReference type="Proteomes" id="UP000095287">
    <property type="component" value="Unplaced"/>
</dbReference>
<evidence type="ECO:0000256" key="1">
    <source>
        <dbReference type="ARBA" id="ARBA00022714"/>
    </source>
</evidence>
<sequence>MFPARQLVGGVMRMFQASSKRLLSTKSAGVKVCFKTSEGDYEVPGQLGESLLDVVINNDVPLDGFGACEGTLACCTCHVILEQSHFNRLAKPDDEELDMLDLAPDLDDLSRLGCQVILSKEDKPGITVVVPSTVRDARCL</sequence>
<accession>A0A1I7YZK6</accession>
<evidence type="ECO:0000256" key="3">
    <source>
        <dbReference type="ARBA" id="ARBA00023004"/>
    </source>
</evidence>
<keyword evidence="3" id="KW-0408">Iron</keyword>
<dbReference type="GO" id="GO:0009055">
    <property type="term" value="F:electron transfer activity"/>
    <property type="evidence" value="ECO:0007669"/>
    <property type="project" value="TreeGrafter"/>
</dbReference>